<sequence length="36" mass="3999">MVATTLLAMHAADDDIKQLKEFRKLLKKTSVALGQL</sequence>
<dbReference type="EMBL" id="AP018495">
    <property type="protein sequence ID" value="BBI30305.1"/>
    <property type="molecule type" value="Genomic_DNA"/>
</dbReference>
<reference evidence="2" key="1">
    <citation type="journal article" date="2019" name="J. Virol.">
        <title>Medusavirus, a novel large DNA virus discovered from hot spring water.</title>
        <authorList>
            <person name="Yoshikawa G."/>
            <person name="Blanc-Mathieu R."/>
            <person name="Song C."/>
            <person name="Kayama Y."/>
            <person name="Mochizuki T."/>
            <person name="Murata K."/>
            <person name="Ogata H."/>
            <person name="Takemura M."/>
        </authorList>
    </citation>
    <scope>NUCLEOTIDE SEQUENCE [LARGE SCALE GENOMIC DNA]</scope>
</reference>
<name>A0A3T1CWX2_9VIRU</name>
<organism evidence="1 2">
    <name type="scientific">Acanthamoeba castellanii medusavirus J1</name>
    <dbReference type="NCBI Taxonomy" id="3114988"/>
    <lineage>
        <taxon>Viruses</taxon>
        <taxon>Varidnaviria</taxon>
        <taxon>Bamfordvirae</taxon>
        <taxon>Nucleocytoviricota</taxon>
        <taxon>Megaviricetes</taxon>
        <taxon>Mamonoviridae</taxon>
        <taxon>Medusavirus</taxon>
        <taxon>Medusavirus medusae</taxon>
    </lineage>
</organism>
<evidence type="ECO:0000313" key="1">
    <source>
        <dbReference type="EMBL" id="BBI30305.1"/>
    </source>
</evidence>
<accession>A0A3T1CWX2</accession>
<dbReference type="KEGG" id="vg:80540657"/>
<dbReference type="Proteomes" id="UP001161669">
    <property type="component" value="Segment"/>
</dbReference>
<evidence type="ECO:0000313" key="2">
    <source>
        <dbReference type="Proteomes" id="UP001161669"/>
    </source>
</evidence>
<keyword evidence="2" id="KW-1185">Reference proteome</keyword>
<proteinExistence type="predicted"/>
<protein>
    <submittedName>
        <fullName evidence="1">Uncharacterized protein</fullName>
    </submittedName>
</protein>